<dbReference type="AlphaFoldDB" id="A0A8H4NIM3"/>
<evidence type="ECO:0000313" key="2">
    <source>
        <dbReference type="Proteomes" id="UP000605986"/>
    </source>
</evidence>
<sequence>MEVMTVEQPVIDTLQTRQPTRIAIYLRTKSPLYCLTLDEVVQRTCSTLDVPYDKSRILAIQKWTKLTALVFDVFHDEYDVSTAHQKVDLPVLHVDYGRTHSYARVASRQFRETVNNHLATQHNYHGWDCQPPYFEDQTGATPPKYENPRCSSGELLVGVPSRRDVASYRGVQQAMRLRRVPTIPGRFGTSRWLDEIGFSDLEDSAMGEYVWQMEHRGFPFVSEYGLDFCKERVLDNEDYRRKGPWKVYPRALVKIQSMPRTYRLLQGGWSKSWWALSAGSSMGQGIPRGYYGGSHLRDMPKEEGGRLLWENQPSALAEVGCVATPKNFPNGGVVILIPELTEMKEGYAITFEFAEGPYPTGVEANQIEPGSSVSLQLCIKDRDPFVYDRFTFVLRTATNVGSKTTVKWDNALPKARYIFFTIILSTVTSQWLPLLPPALTTASTVSRLPRKCMSVSSTSNSQGHVEWFKKFFVESDMDGRLGLALIHRHFDLEQDEKLVEYKGTSTP</sequence>
<evidence type="ECO:0000313" key="1">
    <source>
        <dbReference type="EMBL" id="KAF4434347.1"/>
    </source>
</evidence>
<comment type="caution">
    <text evidence="1">The sequence shown here is derived from an EMBL/GenBank/DDBJ whole genome shotgun (WGS) entry which is preliminary data.</text>
</comment>
<accession>A0A8H4NIM3</accession>
<proteinExistence type="predicted"/>
<protein>
    <submittedName>
        <fullName evidence="1">Uncharacterized protein</fullName>
    </submittedName>
</protein>
<name>A0A8H4NIM3_9HYPO</name>
<reference evidence="1" key="1">
    <citation type="submission" date="2020-01" db="EMBL/GenBank/DDBJ databases">
        <title>Identification and distribution of gene clusters putatively required for synthesis of sphingolipid metabolism inhibitors in phylogenetically diverse species of the filamentous fungus Fusarium.</title>
        <authorList>
            <person name="Kim H.-S."/>
            <person name="Busman M."/>
            <person name="Brown D.W."/>
            <person name="Divon H."/>
            <person name="Uhlig S."/>
            <person name="Proctor R.H."/>
        </authorList>
    </citation>
    <scope>NUCLEOTIDE SEQUENCE</scope>
    <source>
        <strain evidence="1">NRRL 53441</strain>
    </source>
</reference>
<organism evidence="1 2">
    <name type="scientific">Fusarium austroafricanum</name>
    <dbReference type="NCBI Taxonomy" id="2364996"/>
    <lineage>
        <taxon>Eukaryota</taxon>
        <taxon>Fungi</taxon>
        <taxon>Dikarya</taxon>
        <taxon>Ascomycota</taxon>
        <taxon>Pezizomycotina</taxon>
        <taxon>Sordariomycetes</taxon>
        <taxon>Hypocreomycetidae</taxon>
        <taxon>Hypocreales</taxon>
        <taxon>Nectriaceae</taxon>
        <taxon>Fusarium</taxon>
        <taxon>Fusarium concolor species complex</taxon>
    </lineage>
</organism>
<gene>
    <name evidence="1" type="ORF">F53441_13691</name>
</gene>
<keyword evidence="2" id="KW-1185">Reference proteome</keyword>
<dbReference type="OrthoDB" id="4358740at2759"/>
<dbReference type="EMBL" id="JAADJG010000909">
    <property type="protein sequence ID" value="KAF4434347.1"/>
    <property type="molecule type" value="Genomic_DNA"/>
</dbReference>
<dbReference type="Proteomes" id="UP000605986">
    <property type="component" value="Unassembled WGS sequence"/>
</dbReference>